<accession>A0A510IIK2</accession>
<protein>
    <submittedName>
        <fullName evidence="1">Uncharacterized protein</fullName>
    </submittedName>
</protein>
<dbReference type="Proteomes" id="UP000315115">
    <property type="component" value="Plasmid pAM7"/>
</dbReference>
<sequence length="194" mass="22226">MSFVNDLLAMARAGGINQRQFKTEGELVVEWHTKFYRYQVRNLVNPHTSLSKKLEIIDWLLDDNDDPSIPFTIASYAYCKRIPSEQLTENIQDLLRCTGILRMLEQTKQTPAVVKTARKIGSVLKHDQKSIDRYTKVLSKELNIDPKKARNKVLSSIRKEKKAASHGQLDFFEKERSRMGLKGQLHPVSKGGTL</sequence>
<dbReference type="EMBL" id="AP019800">
    <property type="protein sequence ID" value="BBL92276.1"/>
    <property type="molecule type" value="Genomic_DNA"/>
</dbReference>
<evidence type="ECO:0000313" key="1">
    <source>
        <dbReference type="EMBL" id="BBL92276.1"/>
    </source>
</evidence>
<geneLocation type="plasmid" evidence="2">
    <name>pam7 dna</name>
</geneLocation>
<reference evidence="2" key="1">
    <citation type="submission" date="2019-07" db="EMBL/GenBank/DDBJ databases">
        <title>Complete Genome Sequences of Vibrion rotiferianus strain AM7.</title>
        <authorList>
            <person name="Miyazaki K."/>
            <person name="Wiseschart A."/>
            <person name="Pootanakit K."/>
            <person name="Ishimori K."/>
            <person name="Kitahara K."/>
        </authorList>
    </citation>
    <scope>NUCLEOTIDE SEQUENCE [LARGE SCALE GENOMIC DNA]</scope>
    <source>
        <strain evidence="2">AM7</strain>
        <plasmid evidence="2">pam7 dna</plasmid>
    </source>
</reference>
<name>A0A510IIK2_9VIBR</name>
<keyword evidence="1" id="KW-0614">Plasmid</keyword>
<dbReference type="RefSeq" id="WP_143694265.1">
    <property type="nucleotide sequence ID" value="NZ_AP019800.1"/>
</dbReference>
<evidence type="ECO:0000313" key="2">
    <source>
        <dbReference type="Proteomes" id="UP000315115"/>
    </source>
</evidence>
<dbReference type="AlphaFoldDB" id="A0A510IIK2"/>
<proteinExistence type="predicted"/>
<gene>
    <name evidence="1" type="ORF">VroAM7_49290</name>
</gene>
<organism evidence="1 2">
    <name type="scientific">Vibrio rotiferianus</name>
    <dbReference type="NCBI Taxonomy" id="190895"/>
    <lineage>
        <taxon>Bacteria</taxon>
        <taxon>Pseudomonadati</taxon>
        <taxon>Pseudomonadota</taxon>
        <taxon>Gammaproteobacteria</taxon>
        <taxon>Vibrionales</taxon>
        <taxon>Vibrionaceae</taxon>
        <taxon>Vibrio</taxon>
    </lineage>
</organism>